<evidence type="ECO:0000256" key="23">
    <source>
        <dbReference type="ARBA" id="ARBA00045709"/>
    </source>
</evidence>
<feature type="transmembrane region" description="Helical" evidence="25">
    <location>
        <begin position="81"/>
        <end position="99"/>
    </location>
</feature>
<feature type="transmembrane region" description="Helical" evidence="25">
    <location>
        <begin position="170"/>
        <end position="189"/>
    </location>
</feature>
<proteinExistence type="inferred from homology"/>
<feature type="transmembrane region" description="Helical" evidence="25">
    <location>
        <begin position="111"/>
        <end position="132"/>
    </location>
</feature>
<evidence type="ECO:0000256" key="10">
    <source>
        <dbReference type="ARBA" id="ARBA00044881"/>
    </source>
</evidence>
<comment type="catalytic activity">
    <reaction evidence="9">
        <text>L-histidyl-glycine(out) = L-histidyl-glycine(in)</text>
        <dbReference type="Rhea" id="RHEA:79395"/>
        <dbReference type="ChEBI" id="CHEBI:229957"/>
    </reaction>
</comment>
<comment type="catalytic activity">
    <reaction evidence="15">
        <text>L-arginyl-L-alpha-amino acid(out) = L-arginyl-L-alpha-amino acid(in)</text>
        <dbReference type="Rhea" id="RHEA:79371"/>
        <dbReference type="ChEBI" id="CHEBI:84315"/>
    </reaction>
</comment>
<evidence type="ECO:0000256" key="16">
    <source>
        <dbReference type="ARBA" id="ARBA00044900"/>
    </source>
</evidence>
<evidence type="ECO:0000256" key="12">
    <source>
        <dbReference type="ARBA" id="ARBA00044891"/>
    </source>
</evidence>
<feature type="transmembrane region" description="Helical" evidence="25">
    <location>
        <begin position="48"/>
        <end position="69"/>
    </location>
</feature>
<comment type="catalytic activity">
    <reaction evidence="12">
        <text>L-lysyl-L-alpha-amino acid(out) = L-lysyl-L-alpha-amino acid(in)</text>
        <dbReference type="Rhea" id="RHEA:79387"/>
        <dbReference type="ChEBI" id="CHEBI:229965"/>
    </reaction>
</comment>
<comment type="catalytic activity">
    <reaction evidence="14">
        <text>L-aspartyl-L-lysine(out) = L-aspartyl-L-lysine(in)</text>
        <dbReference type="Rhea" id="RHEA:79411"/>
        <dbReference type="ChEBI" id="CHEBI:229953"/>
    </reaction>
</comment>
<dbReference type="Gene3D" id="1.20.1250.20">
    <property type="entry name" value="MFS general substrate transporter like domains"/>
    <property type="match status" value="2"/>
</dbReference>
<keyword evidence="5 25" id="KW-1133">Transmembrane helix</keyword>
<dbReference type="InterPro" id="IPR052187">
    <property type="entry name" value="MFSD1"/>
</dbReference>
<comment type="function">
    <text evidence="23">Lysosomal dipeptide uniporter that selectively exports lysine, arginine or histidine-containing dipeptides with a net positive charge from the lysosome lumen into the cytosol. Could play a role in a specific type of protein O-glycosylation indirectly regulating macrophages migration and tissue invasion. Also essential for liver homeostasis.</text>
</comment>
<comment type="catalytic activity">
    <reaction evidence="8">
        <text>L-lysyl-L-alanine(out) = L-lysyl-L-alanine(in)</text>
        <dbReference type="Rhea" id="RHEA:79399"/>
        <dbReference type="ChEBI" id="CHEBI:229954"/>
    </reaction>
</comment>
<comment type="catalytic activity">
    <reaction evidence="19">
        <text>L-alanyl-L-lysine(out) = L-alanyl-L-lysine(in)</text>
        <dbReference type="Rhea" id="RHEA:79415"/>
        <dbReference type="ChEBI" id="CHEBI:192470"/>
    </reaction>
</comment>
<feature type="transmembrane region" description="Helical" evidence="25">
    <location>
        <begin position="7"/>
        <end position="28"/>
    </location>
</feature>
<gene>
    <name evidence="27" type="primary">sauU_4</name>
    <name evidence="27" type="ORF">CC99x_01580</name>
</gene>
<feature type="domain" description="Major facilitator superfamily (MFS) profile" evidence="26">
    <location>
        <begin position="13"/>
        <end position="417"/>
    </location>
</feature>
<evidence type="ECO:0000256" key="3">
    <source>
        <dbReference type="ARBA" id="ARBA00022448"/>
    </source>
</evidence>
<evidence type="ECO:0000256" key="21">
    <source>
        <dbReference type="ARBA" id="ARBA00044985"/>
    </source>
</evidence>
<evidence type="ECO:0000256" key="25">
    <source>
        <dbReference type="SAM" id="Phobius"/>
    </source>
</evidence>
<evidence type="ECO:0000256" key="14">
    <source>
        <dbReference type="ARBA" id="ARBA00044898"/>
    </source>
</evidence>
<dbReference type="GO" id="GO:0005765">
    <property type="term" value="C:lysosomal membrane"/>
    <property type="evidence" value="ECO:0007669"/>
    <property type="project" value="UniProtKB-SubCell"/>
</dbReference>
<evidence type="ECO:0000256" key="1">
    <source>
        <dbReference type="ARBA" id="ARBA00004155"/>
    </source>
</evidence>
<evidence type="ECO:0000256" key="17">
    <source>
        <dbReference type="ARBA" id="ARBA00044903"/>
    </source>
</evidence>
<feature type="transmembrane region" description="Helical" evidence="25">
    <location>
        <begin position="395"/>
        <end position="413"/>
    </location>
</feature>
<comment type="catalytic activity">
    <reaction evidence="10">
        <text>L-alpha-aminoacyl-L-arginine(out) = L-alpha-aminoacyl-L-arginine(in)</text>
        <dbReference type="Rhea" id="RHEA:79367"/>
        <dbReference type="ChEBI" id="CHEBI:229968"/>
    </reaction>
</comment>
<dbReference type="PANTHER" id="PTHR23512:SF3">
    <property type="entry name" value="MAJOR FACILITATOR SUPERFAMILY DOMAIN-CONTAINING PROTEIN 1"/>
    <property type="match status" value="1"/>
</dbReference>
<feature type="transmembrane region" description="Helical" evidence="25">
    <location>
        <begin position="350"/>
        <end position="375"/>
    </location>
</feature>
<dbReference type="InterPro" id="IPR036259">
    <property type="entry name" value="MFS_trans_sf"/>
</dbReference>
<comment type="catalytic activity">
    <reaction evidence="17">
        <text>L-arginyl-glycine(out) = L-arginyl-glycine(in)</text>
        <dbReference type="Rhea" id="RHEA:79391"/>
        <dbReference type="ChEBI" id="CHEBI:229955"/>
    </reaction>
</comment>
<feature type="transmembrane region" description="Helical" evidence="25">
    <location>
        <begin position="294"/>
        <end position="312"/>
    </location>
</feature>
<evidence type="ECO:0000256" key="15">
    <source>
        <dbReference type="ARBA" id="ARBA00044899"/>
    </source>
</evidence>
<dbReference type="CDD" id="cd06174">
    <property type="entry name" value="MFS"/>
    <property type="match status" value="1"/>
</dbReference>
<feature type="transmembrane region" description="Helical" evidence="25">
    <location>
        <begin position="264"/>
        <end position="285"/>
    </location>
</feature>
<evidence type="ECO:0000256" key="5">
    <source>
        <dbReference type="ARBA" id="ARBA00022989"/>
    </source>
</evidence>
<dbReference type="Pfam" id="PF07690">
    <property type="entry name" value="MFS_1"/>
    <property type="match status" value="1"/>
</dbReference>
<evidence type="ECO:0000256" key="22">
    <source>
        <dbReference type="ARBA" id="ARBA00045018"/>
    </source>
</evidence>
<protein>
    <recommendedName>
        <fullName evidence="21">Lysosomal dipeptide transporter MFSD1</fullName>
    </recommendedName>
    <alternativeName>
        <fullName evidence="22">Major facilitator superfamily domain-containing protein 1</fullName>
    </alternativeName>
</protein>
<evidence type="ECO:0000256" key="13">
    <source>
        <dbReference type="ARBA" id="ARBA00044893"/>
    </source>
</evidence>
<evidence type="ECO:0000256" key="2">
    <source>
        <dbReference type="ARBA" id="ARBA00008335"/>
    </source>
</evidence>
<evidence type="ECO:0000256" key="9">
    <source>
        <dbReference type="ARBA" id="ARBA00044878"/>
    </source>
</evidence>
<evidence type="ECO:0000256" key="6">
    <source>
        <dbReference type="ARBA" id="ARBA00023136"/>
    </source>
</evidence>
<keyword evidence="6 25" id="KW-0472">Membrane</keyword>
<sequence length="464" mass="51730">MYQQKNYNSFIPWLMILLAGSFYCYEYILRISPSVMIPELMSSFSIQATQIGLLSSFYYCGYSMGSVLVGPFVDKYGPKKVLFWAAILCALGTLLFAHADSLALAKLSRLIIGLGSAFAFIGVLKIGAIWLPGDYFGRLAGMCSMLGTASGMLGQIFLSRLMNEHSWQSISIYSAAVGGVIALLLFFLLQDKRNMPVANTLRTEKEVETFAQLFSTFKKVGRTKVFWQNCLIGFTTFLPIIAFADLWGIPFIQEVYQVDRETAALNVSMVFLGWSIGGPSFGYLFDTFKRWQPIFLLGTLVAVLCCAIILYNPMPIEWMRYVLFVFGFSASSHVLVFVSSKKMSPKEIEGTTLGVTNLFMMSAGVFVQPCIGSIIDYCIPVMQSFGIVLNTVQSYQCALSIIPVSLLVTLYLINKVSCIIYNKDRKSFLPRNLHLSMLTHQSWPDSRYVKNIEESPGSAGQSAR</sequence>
<evidence type="ECO:0000259" key="26">
    <source>
        <dbReference type="PROSITE" id="PS50850"/>
    </source>
</evidence>
<comment type="caution">
    <text evidence="27">The sequence shown here is derived from an EMBL/GenBank/DDBJ whole genome shotgun (WGS) entry which is preliminary data.</text>
</comment>
<dbReference type="EMBL" id="LKHV01000007">
    <property type="protein sequence ID" value="KRG18368.1"/>
    <property type="molecule type" value="Genomic_DNA"/>
</dbReference>
<dbReference type="SUPFAM" id="SSF103473">
    <property type="entry name" value="MFS general substrate transporter"/>
    <property type="match status" value="1"/>
</dbReference>
<dbReference type="PANTHER" id="PTHR23512">
    <property type="entry name" value="MAJOR FACILITATOR SUPERFAMILY DOMAIN-CONTAINING PROTEIN 1"/>
    <property type="match status" value="1"/>
</dbReference>
<name>A0A0Q9YCT0_9GAMM</name>
<keyword evidence="3" id="KW-0813">Transport</keyword>
<organism evidence="27">
    <name type="scientific">Candidatus Berkiella cookevillensis</name>
    <dbReference type="NCBI Taxonomy" id="437022"/>
    <lineage>
        <taxon>Bacteria</taxon>
        <taxon>Pseudomonadati</taxon>
        <taxon>Pseudomonadota</taxon>
        <taxon>Gammaproteobacteria</taxon>
        <taxon>Candidatus Berkiellales</taxon>
        <taxon>Candidatus Berkiellaceae</taxon>
        <taxon>Candidatus Berkiella</taxon>
    </lineage>
</organism>
<evidence type="ECO:0000313" key="27">
    <source>
        <dbReference type="EMBL" id="KRG18368.1"/>
    </source>
</evidence>
<keyword evidence="4 25" id="KW-0812">Transmembrane</keyword>
<comment type="similarity">
    <text evidence="2">Belongs to the major facilitator superfamily.</text>
</comment>
<dbReference type="STRING" id="437022.CC99x_01580"/>
<keyword evidence="7" id="KW-0458">Lysosome</keyword>
<feature type="transmembrane region" description="Helical" evidence="25">
    <location>
        <begin position="318"/>
        <end position="338"/>
    </location>
</feature>
<evidence type="ECO:0000256" key="18">
    <source>
        <dbReference type="ARBA" id="ARBA00044912"/>
    </source>
</evidence>
<evidence type="ECO:0000256" key="7">
    <source>
        <dbReference type="ARBA" id="ARBA00023228"/>
    </source>
</evidence>
<comment type="subcellular location">
    <subcellularLocation>
        <location evidence="1">Lysosome membrane</location>
        <topology evidence="1">Multi-pass membrane protein</topology>
    </subcellularLocation>
</comment>
<reference evidence="27" key="1">
    <citation type="submission" date="2015-09" db="EMBL/GenBank/DDBJ databases">
        <title>Draft Genome Sequences of Two Novel Amoeba-resistant Intranuclear Bacteria, Candidatus Berkiella cookevillensis and Candidatus Berkiella aquae.</title>
        <authorList>
            <person name="Mehari Y.T."/>
            <person name="Arivett B.A."/>
            <person name="Farone A.L."/>
            <person name="Gunderson J.H."/>
            <person name="Farone M.B."/>
        </authorList>
    </citation>
    <scope>NUCLEOTIDE SEQUENCE [LARGE SCALE GENOMIC DNA]</scope>
    <source>
        <strain evidence="27">CC99</strain>
    </source>
</reference>
<evidence type="ECO:0000256" key="8">
    <source>
        <dbReference type="ARBA" id="ARBA00044876"/>
    </source>
</evidence>
<dbReference type="GO" id="GO:0022857">
    <property type="term" value="F:transmembrane transporter activity"/>
    <property type="evidence" value="ECO:0007669"/>
    <property type="project" value="InterPro"/>
</dbReference>
<dbReference type="AlphaFoldDB" id="A0A0Q9YCT0"/>
<comment type="catalytic activity">
    <reaction evidence="20">
        <text>L-lysyl-glycine(out) = L-lysyl-glycine(in)</text>
        <dbReference type="Rhea" id="RHEA:79407"/>
        <dbReference type="ChEBI" id="CHEBI:191202"/>
    </reaction>
</comment>
<comment type="catalytic activity">
    <reaction evidence="16">
        <text>L-lysyl-L-lysine(out) = L-lysyl-L-lysine(in)</text>
        <dbReference type="Rhea" id="RHEA:79403"/>
        <dbReference type="ChEBI" id="CHEBI:229956"/>
    </reaction>
</comment>
<evidence type="ECO:0000256" key="4">
    <source>
        <dbReference type="ARBA" id="ARBA00022692"/>
    </source>
</evidence>
<dbReference type="PROSITE" id="PS50850">
    <property type="entry name" value="MFS"/>
    <property type="match status" value="1"/>
</dbReference>
<evidence type="ECO:0000256" key="20">
    <source>
        <dbReference type="ARBA" id="ARBA00044924"/>
    </source>
</evidence>
<evidence type="ECO:0000256" key="19">
    <source>
        <dbReference type="ARBA" id="ARBA00044919"/>
    </source>
</evidence>
<comment type="catalytic activity">
    <reaction evidence="18">
        <text>L-histidyl-L-alpha-amino acid(out) = L-histidyl-L-alpha-amino acid(in)</text>
        <dbReference type="Rhea" id="RHEA:79379"/>
        <dbReference type="ChEBI" id="CHEBI:229964"/>
    </reaction>
</comment>
<accession>A0A0Q9YCT0</accession>
<dbReference type="InterPro" id="IPR020846">
    <property type="entry name" value="MFS_dom"/>
</dbReference>
<feature type="transmembrane region" description="Helical" evidence="25">
    <location>
        <begin position="225"/>
        <end position="244"/>
    </location>
</feature>
<evidence type="ECO:0000256" key="11">
    <source>
        <dbReference type="ARBA" id="ARBA00044884"/>
    </source>
</evidence>
<comment type="catalytic activity">
    <reaction evidence="11">
        <text>L-alpha-aminoacyl-L-histidine(out) = L-alpha-aminoacyl-L-histidine(in)</text>
        <dbReference type="Rhea" id="RHEA:79375"/>
        <dbReference type="ChEBI" id="CHEBI:229967"/>
    </reaction>
</comment>
<evidence type="ECO:0000256" key="24">
    <source>
        <dbReference type="ARBA" id="ARBA00046376"/>
    </source>
</evidence>
<dbReference type="InterPro" id="IPR011701">
    <property type="entry name" value="MFS"/>
</dbReference>
<comment type="catalytic activity">
    <reaction evidence="13">
        <text>L-alpha-aminoacyl-L-lysine(out) = L-alpha-aminoacyl-L-lysine(in)</text>
        <dbReference type="Rhea" id="RHEA:79383"/>
        <dbReference type="ChEBI" id="CHEBI:229966"/>
    </reaction>
</comment>
<comment type="subunit">
    <text evidence="24">Homodimer. Interacts with lysosomal protein GLMP (via lumenal domain); the interaction starts while both proteins are still in the endoplasmic reticulum and is required for stabilization of MFSD1 in lysosomes but has no direct effect on its targeting to lysosomes or transporter activity.</text>
</comment>